<gene>
    <name evidence="1" type="ORF">PENTCL1PPCAC_26643</name>
</gene>
<feature type="non-terminal residue" evidence="1">
    <location>
        <position position="1"/>
    </location>
</feature>
<comment type="caution">
    <text evidence="1">The sequence shown here is derived from an EMBL/GenBank/DDBJ whole genome shotgun (WGS) entry which is preliminary data.</text>
</comment>
<name>A0AAV5UDL3_9BILA</name>
<organism evidence="1 2">
    <name type="scientific">Pristionchus entomophagus</name>
    <dbReference type="NCBI Taxonomy" id="358040"/>
    <lineage>
        <taxon>Eukaryota</taxon>
        <taxon>Metazoa</taxon>
        <taxon>Ecdysozoa</taxon>
        <taxon>Nematoda</taxon>
        <taxon>Chromadorea</taxon>
        <taxon>Rhabditida</taxon>
        <taxon>Rhabditina</taxon>
        <taxon>Diplogasteromorpha</taxon>
        <taxon>Diplogasteroidea</taxon>
        <taxon>Neodiplogasteridae</taxon>
        <taxon>Pristionchus</taxon>
    </lineage>
</organism>
<evidence type="ECO:0000313" key="2">
    <source>
        <dbReference type="Proteomes" id="UP001432027"/>
    </source>
</evidence>
<feature type="non-terminal residue" evidence="1">
    <location>
        <position position="147"/>
    </location>
</feature>
<evidence type="ECO:0000313" key="1">
    <source>
        <dbReference type="EMBL" id="GMT04469.1"/>
    </source>
</evidence>
<dbReference type="AlphaFoldDB" id="A0AAV5UDL3"/>
<sequence length="147" mass="16460">GRSGGTGRTLQLHAGSTLASRSIGIRVSTTVSGLSDSSSLALDYDDILPDSARLELKCVHSLLESRLSTLQLVVEKGKNHNETSQREERDDSCSHCDLSRDSITRRGLRVLHQWVLTMVTVCRRTISDIVDRRKGRRSERRMNDNLE</sequence>
<protein>
    <submittedName>
        <fullName evidence="1">Uncharacterized protein</fullName>
    </submittedName>
</protein>
<proteinExistence type="predicted"/>
<keyword evidence="2" id="KW-1185">Reference proteome</keyword>
<reference evidence="1" key="1">
    <citation type="submission" date="2023-10" db="EMBL/GenBank/DDBJ databases">
        <title>Genome assembly of Pristionchus species.</title>
        <authorList>
            <person name="Yoshida K."/>
            <person name="Sommer R.J."/>
        </authorList>
    </citation>
    <scope>NUCLEOTIDE SEQUENCE</scope>
    <source>
        <strain evidence="1">RS0144</strain>
    </source>
</reference>
<dbReference type="EMBL" id="BTSX01000006">
    <property type="protein sequence ID" value="GMT04469.1"/>
    <property type="molecule type" value="Genomic_DNA"/>
</dbReference>
<accession>A0AAV5UDL3</accession>
<dbReference type="Proteomes" id="UP001432027">
    <property type="component" value="Unassembled WGS sequence"/>
</dbReference>